<dbReference type="InterPro" id="IPR036987">
    <property type="entry name" value="SRA-YDG_sf"/>
</dbReference>
<dbReference type="InterPro" id="IPR051357">
    <property type="entry name" value="H3K9_HMTase_SUVAR3-9"/>
</dbReference>
<evidence type="ECO:0000259" key="8">
    <source>
        <dbReference type="PROSITE" id="PS50280"/>
    </source>
</evidence>
<dbReference type="GeneID" id="108855936"/>
<dbReference type="SMART" id="SM00317">
    <property type="entry name" value="SET"/>
    <property type="match status" value="1"/>
</dbReference>
<keyword evidence="3" id="KW-0156">Chromatin regulator</keyword>
<dbReference type="InterPro" id="IPR001214">
    <property type="entry name" value="SET_dom"/>
</dbReference>
<dbReference type="RefSeq" id="XP_018485368.1">
    <property type="nucleotide sequence ID" value="XM_018629866.2"/>
</dbReference>
<keyword evidence="2" id="KW-0158">Chromosome</keyword>
<evidence type="ECO:0000256" key="3">
    <source>
        <dbReference type="ARBA" id="ARBA00022853"/>
    </source>
</evidence>
<feature type="domain" description="SET" evidence="8">
    <location>
        <begin position="485"/>
        <end position="628"/>
    </location>
</feature>
<dbReference type="GO" id="GO:0000775">
    <property type="term" value="C:chromosome, centromeric region"/>
    <property type="evidence" value="ECO:0007669"/>
    <property type="project" value="UniProtKB-SubCell"/>
</dbReference>
<dbReference type="PANTHER" id="PTHR45660:SF81">
    <property type="entry name" value="HISTONE-LYSINE N-METHYLTRANSFERASE FAMILY MEMBER SUVH2"/>
    <property type="match status" value="1"/>
</dbReference>
<evidence type="ECO:0000256" key="7">
    <source>
        <dbReference type="SAM" id="MobiDB-lite"/>
    </source>
</evidence>
<evidence type="ECO:0000259" key="9">
    <source>
        <dbReference type="PROSITE" id="PS50867"/>
    </source>
</evidence>
<dbReference type="Pfam" id="PF02182">
    <property type="entry name" value="SAD_SRA"/>
    <property type="match status" value="1"/>
</dbReference>
<sequence>MNTPFAFPDLNLAPRVTSSSATVMMSLPPKLHVKSEPIDDHAPPPSATPTPSDIYAEYFSLCERVASALAERNNHLAIVPVPDEKPLLHHHHHPPPSIQTPPGSGDNRALSSPLPPRFQRPHELARVAFQGPGDQKHHRAILKRFLAIYDSLRRHLTAEEMRLPGRRRKPRADYTASNLMKERGLFLNQDKHVVGSIPGVEIGDTFLYRLELCVIGLHGQPQAGIDFLTAERSSNGEPIATSIIVSGGYEDDEDTGEVLVYSGHGGQDNKHRQHQHQRLESGNLAMERSMHYGIEVRVIRGFKYDNAVSSKVYVYDGLYRIVEYWFDVGKSGFGVFKFKLVRIEGQGEMGSRRMKYAQELRTRPLLIRPNGYITFNLSGGKESVPVYLYNDIDFDREPEGYDYIARAAINSVISGQQHGGGVNRGCDCRYSCGNDCFCARRNGGELPYDGDGTLLRGKPVVFECGVLCGCGPSCQNRVTQKGLSKRLEVFRSRETGWGVKTLDFIQAGAFICEYAGVVLTKEQGEIVSMNGEPLVYPGRFAEKWKIYGDLSRVYPEYVPPRYPSLPPVDFAMDVSKLRNVASYICDSKEPNVMAQFVLHDHSNLKFPRVMLFALENISPLTELSLDYGLDDKLKEERLAICN</sequence>
<dbReference type="InterPro" id="IPR003105">
    <property type="entry name" value="SRA_YDG"/>
</dbReference>
<dbReference type="GO" id="GO:0008270">
    <property type="term" value="F:zinc ion binding"/>
    <property type="evidence" value="ECO:0007669"/>
    <property type="project" value="InterPro"/>
</dbReference>
<dbReference type="Pfam" id="PF05033">
    <property type="entry name" value="Pre-SET"/>
    <property type="match status" value="1"/>
</dbReference>
<evidence type="ECO:0000256" key="5">
    <source>
        <dbReference type="ARBA" id="ARBA00023328"/>
    </source>
</evidence>
<comment type="subcellular location">
    <subcellularLocation>
        <location evidence="1">Chromosome</location>
        <location evidence="1">Centromere</location>
    </subcellularLocation>
    <subcellularLocation>
        <location evidence="6">Nucleus</location>
    </subcellularLocation>
</comment>
<proteinExistence type="predicted"/>
<keyword evidence="5" id="KW-0137">Centromere</keyword>
<keyword evidence="11" id="KW-1185">Reference proteome</keyword>
<evidence type="ECO:0000256" key="2">
    <source>
        <dbReference type="ARBA" id="ARBA00022454"/>
    </source>
</evidence>
<dbReference type="FunFam" id="2.30.280.10:FF:000003">
    <property type="entry name" value="Histone-lysine N-methyltransferase, H3 lysine-9 specific SUVH5"/>
    <property type="match status" value="1"/>
</dbReference>
<accession>A0A6J0NNV9</accession>
<dbReference type="PROSITE" id="PS50867">
    <property type="entry name" value="PRE_SET"/>
    <property type="match status" value="1"/>
</dbReference>
<dbReference type="InterPro" id="IPR025794">
    <property type="entry name" value="H3-K9-MeTrfase_plant"/>
</dbReference>
<evidence type="ECO:0000256" key="1">
    <source>
        <dbReference type="ARBA" id="ARBA00004584"/>
    </source>
</evidence>
<feature type="domain" description="Pre-SET" evidence="9">
    <location>
        <begin position="424"/>
        <end position="482"/>
    </location>
</feature>
<dbReference type="PROSITE" id="PS51575">
    <property type="entry name" value="SAM_MT43_SUVAR39_2"/>
    <property type="match status" value="1"/>
</dbReference>
<dbReference type="PANTHER" id="PTHR45660">
    <property type="entry name" value="HISTONE-LYSINE N-METHYLTRANSFERASE SETMAR"/>
    <property type="match status" value="1"/>
</dbReference>
<dbReference type="PROSITE" id="PS50890">
    <property type="entry name" value="PUA"/>
    <property type="match status" value="1"/>
</dbReference>
<keyword evidence="4 6" id="KW-0539">Nucleus</keyword>
<dbReference type="Pfam" id="PF00856">
    <property type="entry name" value="SET"/>
    <property type="match status" value="1"/>
</dbReference>
<dbReference type="PROSITE" id="PS51015">
    <property type="entry name" value="YDG"/>
    <property type="match status" value="1"/>
</dbReference>
<dbReference type="Proteomes" id="UP000504610">
    <property type="component" value="Chromosome 4"/>
</dbReference>
<dbReference type="OrthoDB" id="5792673at2759"/>
<evidence type="ECO:0000313" key="12">
    <source>
        <dbReference type="RefSeq" id="XP_018485368.1"/>
    </source>
</evidence>
<dbReference type="PROSITE" id="PS50280">
    <property type="entry name" value="SET"/>
    <property type="match status" value="1"/>
</dbReference>
<dbReference type="SUPFAM" id="SSF82199">
    <property type="entry name" value="SET domain"/>
    <property type="match status" value="1"/>
</dbReference>
<dbReference type="KEGG" id="rsz:108855936"/>
<gene>
    <name evidence="12" type="primary">LOC108855936</name>
</gene>
<dbReference type="GO" id="GO:0003690">
    <property type="term" value="F:double-stranded DNA binding"/>
    <property type="evidence" value="ECO:0007669"/>
    <property type="project" value="TreeGrafter"/>
</dbReference>
<dbReference type="Gene3D" id="2.170.270.10">
    <property type="entry name" value="SET domain"/>
    <property type="match status" value="1"/>
</dbReference>
<dbReference type="AlphaFoldDB" id="A0A6J0NNV9"/>
<evidence type="ECO:0000313" key="11">
    <source>
        <dbReference type="Proteomes" id="UP000504610"/>
    </source>
</evidence>
<dbReference type="SMART" id="SM00466">
    <property type="entry name" value="SRA"/>
    <property type="match status" value="1"/>
</dbReference>
<dbReference type="Gene3D" id="2.30.280.10">
    <property type="entry name" value="SRA-YDG"/>
    <property type="match status" value="1"/>
</dbReference>
<evidence type="ECO:0000259" key="10">
    <source>
        <dbReference type="PROSITE" id="PS51015"/>
    </source>
</evidence>
<dbReference type="SUPFAM" id="SSF88697">
    <property type="entry name" value="PUA domain-like"/>
    <property type="match status" value="1"/>
</dbReference>
<name>A0A6J0NNV9_RAPSA</name>
<reference evidence="11" key="1">
    <citation type="journal article" date="2019" name="Database">
        <title>The radish genome database (RadishGD): an integrated information resource for radish genomics.</title>
        <authorList>
            <person name="Yu H.J."/>
            <person name="Baek S."/>
            <person name="Lee Y.J."/>
            <person name="Cho A."/>
            <person name="Mun J.H."/>
        </authorList>
    </citation>
    <scope>NUCLEOTIDE SEQUENCE [LARGE SCALE GENOMIC DNA]</scope>
    <source>
        <strain evidence="11">cv. WK10039</strain>
    </source>
</reference>
<feature type="domain" description="YDG" evidence="10">
    <location>
        <begin position="195"/>
        <end position="342"/>
    </location>
</feature>
<dbReference type="SMART" id="SM00468">
    <property type="entry name" value="PreSET"/>
    <property type="match status" value="1"/>
</dbReference>
<dbReference type="GO" id="GO:0042054">
    <property type="term" value="F:histone methyltransferase activity"/>
    <property type="evidence" value="ECO:0007669"/>
    <property type="project" value="InterPro"/>
</dbReference>
<dbReference type="GO" id="GO:0005634">
    <property type="term" value="C:nucleus"/>
    <property type="evidence" value="ECO:0007669"/>
    <property type="project" value="UniProtKB-SubCell"/>
</dbReference>
<feature type="region of interest" description="Disordered" evidence="7">
    <location>
        <begin position="85"/>
        <end position="117"/>
    </location>
</feature>
<dbReference type="InterPro" id="IPR007728">
    <property type="entry name" value="Pre-SET_dom"/>
</dbReference>
<dbReference type="InterPro" id="IPR046341">
    <property type="entry name" value="SET_dom_sf"/>
</dbReference>
<evidence type="ECO:0000256" key="6">
    <source>
        <dbReference type="PROSITE-ProRule" id="PRU00358"/>
    </source>
</evidence>
<organism evidence="11 12">
    <name type="scientific">Raphanus sativus</name>
    <name type="common">Radish</name>
    <name type="synonym">Raphanus raphanistrum var. sativus</name>
    <dbReference type="NCBI Taxonomy" id="3726"/>
    <lineage>
        <taxon>Eukaryota</taxon>
        <taxon>Viridiplantae</taxon>
        <taxon>Streptophyta</taxon>
        <taxon>Embryophyta</taxon>
        <taxon>Tracheophyta</taxon>
        <taxon>Spermatophyta</taxon>
        <taxon>Magnoliopsida</taxon>
        <taxon>eudicotyledons</taxon>
        <taxon>Gunneridae</taxon>
        <taxon>Pentapetalae</taxon>
        <taxon>rosids</taxon>
        <taxon>malvids</taxon>
        <taxon>Brassicales</taxon>
        <taxon>Brassicaceae</taxon>
        <taxon>Brassiceae</taxon>
        <taxon>Raphanus</taxon>
    </lineage>
</organism>
<reference evidence="12" key="2">
    <citation type="submission" date="2025-08" db="UniProtKB">
        <authorList>
            <consortium name="RefSeq"/>
        </authorList>
    </citation>
    <scope>IDENTIFICATION</scope>
    <source>
        <tissue evidence="12">Leaf</tissue>
    </source>
</reference>
<protein>
    <submittedName>
        <fullName evidence="12">Histone-lysine N-methyltransferase family member SUVH2</fullName>
    </submittedName>
</protein>
<dbReference type="InterPro" id="IPR015947">
    <property type="entry name" value="PUA-like_sf"/>
</dbReference>
<evidence type="ECO:0000256" key="4">
    <source>
        <dbReference type="ARBA" id="ARBA00023242"/>
    </source>
</evidence>